<organism evidence="1">
    <name type="scientific">marine sediment metagenome</name>
    <dbReference type="NCBI Taxonomy" id="412755"/>
    <lineage>
        <taxon>unclassified sequences</taxon>
        <taxon>metagenomes</taxon>
        <taxon>ecological metagenomes</taxon>
    </lineage>
</organism>
<dbReference type="AlphaFoldDB" id="X1VB59"/>
<reference evidence="1" key="1">
    <citation type="journal article" date="2014" name="Front. Microbiol.">
        <title>High frequency of phylogenetically diverse reductive dehalogenase-homologous genes in deep subseafloor sedimentary metagenomes.</title>
        <authorList>
            <person name="Kawai M."/>
            <person name="Futagami T."/>
            <person name="Toyoda A."/>
            <person name="Takaki Y."/>
            <person name="Nishi S."/>
            <person name="Hori S."/>
            <person name="Arai W."/>
            <person name="Tsubouchi T."/>
            <person name="Morono Y."/>
            <person name="Uchiyama I."/>
            <person name="Ito T."/>
            <person name="Fujiyama A."/>
            <person name="Inagaki F."/>
            <person name="Takami H."/>
        </authorList>
    </citation>
    <scope>NUCLEOTIDE SEQUENCE</scope>
    <source>
        <strain evidence="1">Expedition CK06-06</strain>
    </source>
</reference>
<protein>
    <submittedName>
        <fullName evidence="1">Uncharacterized protein</fullName>
    </submittedName>
</protein>
<accession>X1VB59</accession>
<sequence>MANPAFIIADYPDQVAGSSGFDVYALLRRDSDNYIYDEDANQLITIGTFDNTKIRACDIPLVWKNAGNYSVAFPTVDNAAVNNLLAEDDYTVQIRLAASGAGSESISDPIIDSYHVKASLRNVVLKTVVSSVPTPDIVIRLAAGAAIDDIYNNMVVSITDMSAGITATRRAVDYDGTDKDITFDEDFGFSIAAGDTVRIWSDAYSDPAPTSA</sequence>
<comment type="caution">
    <text evidence="1">The sequence shown here is derived from an EMBL/GenBank/DDBJ whole genome shotgun (WGS) entry which is preliminary data.</text>
</comment>
<feature type="non-terminal residue" evidence="1">
    <location>
        <position position="212"/>
    </location>
</feature>
<proteinExistence type="predicted"/>
<gene>
    <name evidence="1" type="ORF">S12H4_51018</name>
</gene>
<name>X1VB59_9ZZZZ</name>
<evidence type="ECO:0000313" key="1">
    <source>
        <dbReference type="EMBL" id="GAJ10626.1"/>
    </source>
</evidence>
<dbReference type="EMBL" id="BARW01032198">
    <property type="protein sequence ID" value="GAJ10626.1"/>
    <property type="molecule type" value="Genomic_DNA"/>
</dbReference>